<dbReference type="PANTHER" id="PTHR43766:SF1">
    <property type="entry name" value="TRYPTOPHAN--TRNA LIGASE, MITOCHONDRIAL"/>
    <property type="match status" value="1"/>
</dbReference>
<dbReference type="NCBIfam" id="NF008923">
    <property type="entry name" value="PRK12284.1"/>
    <property type="match status" value="1"/>
</dbReference>
<dbReference type="PANTHER" id="PTHR43766">
    <property type="entry name" value="TRYPTOPHAN--TRNA LIGASE, MITOCHONDRIAL"/>
    <property type="match status" value="1"/>
</dbReference>
<keyword evidence="3 9" id="KW-0436">Ligase</keyword>
<dbReference type="GO" id="GO:0005524">
    <property type="term" value="F:ATP binding"/>
    <property type="evidence" value="ECO:0007669"/>
    <property type="project" value="UniProtKB-UniRule"/>
</dbReference>
<dbReference type="Gene3D" id="1.10.240.10">
    <property type="entry name" value="Tyrosyl-Transfer RNA Synthetase"/>
    <property type="match status" value="1"/>
</dbReference>
<feature type="binding site" evidence="9">
    <location>
        <begin position="204"/>
        <end position="208"/>
    </location>
    <ligand>
        <name>ATP</name>
        <dbReference type="ChEBI" id="CHEBI:30616"/>
    </ligand>
</feature>
<feature type="binding site" evidence="9">
    <location>
        <begin position="155"/>
        <end position="157"/>
    </location>
    <ligand>
        <name>ATP</name>
        <dbReference type="ChEBI" id="CHEBI:30616"/>
    </ligand>
</feature>
<comment type="caution">
    <text evidence="11">The sequence shown here is derived from an EMBL/GenBank/DDBJ whole genome shotgun (WGS) entry which is preliminary data.</text>
</comment>
<comment type="catalytic activity">
    <reaction evidence="8 9">
        <text>tRNA(Trp) + L-tryptophan + ATP = L-tryptophyl-tRNA(Trp) + AMP + diphosphate + H(+)</text>
        <dbReference type="Rhea" id="RHEA:24080"/>
        <dbReference type="Rhea" id="RHEA-COMP:9671"/>
        <dbReference type="Rhea" id="RHEA-COMP:9705"/>
        <dbReference type="ChEBI" id="CHEBI:15378"/>
        <dbReference type="ChEBI" id="CHEBI:30616"/>
        <dbReference type="ChEBI" id="CHEBI:33019"/>
        <dbReference type="ChEBI" id="CHEBI:57912"/>
        <dbReference type="ChEBI" id="CHEBI:78442"/>
        <dbReference type="ChEBI" id="CHEBI:78535"/>
        <dbReference type="ChEBI" id="CHEBI:456215"/>
        <dbReference type="EC" id="6.1.1.2"/>
    </reaction>
</comment>
<dbReference type="SUPFAM" id="SSF52374">
    <property type="entry name" value="Nucleotidylyl transferase"/>
    <property type="match status" value="1"/>
</dbReference>
<evidence type="ECO:0000256" key="8">
    <source>
        <dbReference type="ARBA" id="ARBA00049929"/>
    </source>
</evidence>
<reference evidence="11 12" key="1">
    <citation type="submission" date="2018-01" db="EMBL/GenBank/DDBJ databases">
        <title>Draft genome sequence of Paucibacter aquatile CR182 isolated from freshwater of the Nakdong River.</title>
        <authorList>
            <person name="Choi A."/>
            <person name="Chung E.J."/>
        </authorList>
    </citation>
    <scope>NUCLEOTIDE SEQUENCE [LARGE SCALE GENOMIC DNA]</scope>
    <source>
        <strain evidence="11 12">CR182</strain>
    </source>
</reference>
<dbReference type="AlphaFoldDB" id="A0A2N8L241"/>
<evidence type="ECO:0000256" key="9">
    <source>
        <dbReference type="HAMAP-Rule" id="MF_00140"/>
    </source>
</evidence>
<keyword evidence="12" id="KW-1185">Reference proteome</keyword>
<evidence type="ECO:0000256" key="7">
    <source>
        <dbReference type="ARBA" id="ARBA00023146"/>
    </source>
</evidence>
<gene>
    <name evidence="9" type="primary">trpS</name>
    <name evidence="11" type="ORF">C1O66_15385</name>
</gene>
<feature type="binding site" evidence="9">
    <location>
        <begin position="10"/>
        <end position="12"/>
    </location>
    <ligand>
        <name>ATP</name>
        <dbReference type="ChEBI" id="CHEBI:30616"/>
    </ligand>
</feature>
<evidence type="ECO:0000313" key="11">
    <source>
        <dbReference type="EMBL" id="PND39775.1"/>
    </source>
</evidence>
<keyword evidence="6 9" id="KW-0648">Protein biosynthesis</keyword>
<keyword evidence="5 9" id="KW-0067">ATP-binding</keyword>
<dbReference type="NCBIfam" id="TIGR00233">
    <property type="entry name" value="trpS"/>
    <property type="match status" value="1"/>
</dbReference>
<dbReference type="PRINTS" id="PR01039">
    <property type="entry name" value="TRNASYNTHTRP"/>
</dbReference>
<dbReference type="FunFam" id="1.10.240.10:FF:000005">
    <property type="entry name" value="Tryptophan--tRNA ligase"/>
    <property type="match status" value="1"/>
</dbReference>
<feature type="short sequence motif" description="'HIGH' region" evidence="9">
    <location>
        <begin position="11"/>
        <end position="19"/>
    </location>
</feature>
<comment type="function">
    <text evidence="9">Catalyzes the attachment of tryptophan to tRNA(Trp).</text>
</comment>
<name>A0A2N8L241_9BURK</name>
<evidence type="ECO:0000256" key="2">
    <source>
        <dbReference type="ARBA" id="ARBA00022490"/>
    </source>
</evidence>
<feature type="binding site" evidence="9">
    <location>
        <begin position="18"/>
        <end position="19"/>
    </location>
    <ligand>
        <name>ATP</name>
        <dbReference type="ChEBI" id="CHEBI:30616"/>
    </ligand>
</feature>
<dbReference type="InterPro" id="IPR014729">
    <property type="entry name" value="Rossmann-like_a/b/a_fold"/>
</dbReference>
<accession>A0A2N8L241</accession>
<dbReference type="OrthoDB" id="9801042at2"/>
<dbReference type="EC" id="6.1.1.2" evidence="9"/>
<dbReference type="Gene3D" id="3.40.50.620">
    <property type="entry name" value="HUPs"/>
    <property type="match status" value="1"/>
</dbReference>
<feature type="binding site" evidence="9">
    <location>
        <position position="197"/>
    </location>
    <ligand>
        <name>ATP</name>
        <dbReference type="ChEBI" id="CHEBI:30616"/>
    </ligand>
</feature>
<comment type="subcellular location">
    <subcellularLocation>
        <location evidence="9">Cytoplasm</location>
    </subcellularLocation>
</comment>
<dbReference type="GO" id="GO:0006436">
    <property type="term" value="P:tryptophanyl-tRNA aminoacylation"/>
    <property type="evidence" value="ECO:0007669"/>
    <property type="project" value="UniProtKB-UniRule"/>
</dbReference>
<evidence type="ECO:0000313" key="12">
    <source>
        <dbReference type="Proteomes" id="UP000235916"/>
    </source>
</evidence>
<evidence type="ECO:0000256" key="6">
    <source>
        <dbReference type="ARBA" id="ARBA00022917"/>
    </source>
</evidence>
<dbReference type="SUPFAM" id="SSF160113">
    <property type="entry name" value="YegP-like"/>
    <property type="match status" value="1"/>
</dbReference>
<keyword evidence="2 9" id="KW-0963">Cytoplasm</keyword>
<feature type="binding site" evidence="9">
    <location>
        <position position="143"/>
    </location>
    <ligand>
        <name>L-tryptophan</name>
        <dbReference type="ChEBI" id="CHEBI:57912"/>
    </ligand>
</feature>
<evidence type="ECO:0000256" key="1">
    <source>
        <dbReference type="ARBA" id="ARBA00005594"/>
    </source>
</evidence>
<feature type="short sequence motif" description="'KMSKS' region" evidence="9">
    <location>
        <begin position="204"/>
        <end position="208"/>
    </location>
</feature>
<dbReference type="Proteomes" id="UP000235916">
    <property type="component" value="Unassembled WGS sequence"/>
</dbReference>
<dbReference type="FunFam" id="3.40.50.620:FF:000144">
    <property type="entry name" value="Tryptophan--tRNA ligase"/>
    <property type="match status" value="1"/>
</dbReference>
<keyword evidence="4 9" id="KW-0547">Nucleotide-binding</keyword>
<dbReference type="InterPro" id="IPR002306">
    <property type="entry name" value="Trp-tRNA-ligase"/>
</dbReference>
<comment type="subunit">
    <text evidence="9">Homodimer.</text>
</comment>
<dbReference type="InterPro" id="IPR050203">
    <property type="entry name" value="Trp-tRNA_synthetase"/>
</dbReference>
<sequence length="436" mass="47250">MTQRVLTGITTTGTLHLGNYVGAIRPAIAASREAGVESFFFMADYHALIKCDEPERINRSRLEIAAVWLAAGLDTSRVTFYRQSDIPEIPELTWLLTCITSKGQMNRAHAYKAAVDANVAAGEDPDAGITMGLYSYPILMAADILIFNAHRVPVGKDQVQHIEMARDVAQRFNHQFGKGEEFFVLPEANVEEDVALLPGLDGRKMSKSYDNSIPLFEGGSKGLKEAIARIVTDSRLPGEPKEPEGQALVTIYDAFATPQQRADFRAALRAGLAWGEAKQQLFELIEAEIAPMRARYDALMAHPERIEEILQQGAEKARAIAGPLLARAREAVGLRRFNAVAAPVVDTAKAAKAALPVFKQYREADGQFYFKLVSAEGQVLLQSAAFAGGRDAGQWVARLKREGAAALAEAPVQRGEGVDEAAVHAALLALQAADAA</sequence>
<dbReference type="InterPro" id="IPR036913">
    <property type="entry name" value="YegP-like_sf"/>
</dbReference>
<evidence type="ECO:0000256" key="3">
    <source>
        <dbReference type="ARBA" id="ARBA00022598"/>
    </source>
</evidence>
<comment type="similarity">
    <text evidence="1 9 10">Belongs to the class-I aminoacyl-tRNA synthetase family.</text>
</comment>
<dbReference type="RefSeq" id="WP_102769679.1">
    <property type="nucleotide sequence ID" value="NZ_POSP01000003.1"/>
</dbReference>
<dbReference type="Pfam" id="PF00579">
    <property type="entry name" value="tRNA-synt_1b"/>
    <property type="match status" value="1"/>
</dbReference>
<protein>
    <recommendedName>
        <fullName evidence="9">Tryptophan--tRNA ligase</fullName>
        <ecNumber evidence="9">6.1.1.2</ecNumber>
    </recommendedName>
    <alternativeName>
        <fullName evidence="9">Tryptophanyl-tRNA synthetase</fullName>
        <shortName evidence="9">TrpRS</shortName>
    </alternativeName>
</protein>
<dbReference type="EMBL" id="POSP01000003">
    <property type="protein sequence ID" value="PND39775.1"/>
    <property type="molecule type" value="Genomic_DNA"/>
</dbReference>
<dbReference type="InterPro" id="IPR002305">
    <property type="entry name" value="aa-tRNA-synth_Ic"/>
</dbReference>
<keyword evidence="7 9" id="KW-0030">Aminoacyl-tRNA synthetase</keyword>
<dbReference type="GO" id="GO:0004830">
    <property type="term" value="F:tryptophan-tRNA ligase activity"/>
    <property type="evidence" value="ECO:0007669"/>
    <property type="project" value="UniProtKB-UniRule"/>
</dbReference>
<dbReference type="InterPro" id="IPR024109">
    <property type="entry name" value="Trp-tRNA-ligase_bac-type"/>
</dbReference>
<evidence type="ECO:0000256" key="5">
    <source>
        <dbReference type="ARBA" id="ARBA00022840"/>
    </source>
</evidence>
<evidence type="ECO:0000256" key="4">
    <source>
        <dbReference type="ARBA" id="ARBA00022741"/>
    </source>
</evidence>
<dbReference type="HAMAP" id="MF_00140_B">
    <property type="entry name" value="Trp_tRNA_synth_B"/>
    <property type="match status" value="1"/>
</dbReference>
<evidence type="ECO:0000256" key="10">
    <source>
        <dbReference type="RuleBase" id="RU363036"/>
    </source>
</evidence>
<proteinExistence type="inferred from homology"/>
<dbReference type="GO" id="GO:0005829">
    <property type="term" value="C:cytosol"/>
    <property type="evidence" value="ECO:0007669"/>
    <property type="project" value="TreeGrafter"/>
</dbReference>
<organism evidence="11 12">
    <name type="scientific">Kinneretia aquatilis</name>
    <dbReference type="NCBI Taxonomy" id="2070761"/>
    <lineage>
        <taxon>Bacteria</taxon>
        <taxon>Pseudomonadati</taxon>
        <taxon>Pseudomonadota</taxon>
        <taxon>Betaproteobacteria</taxon>
        <taxon>Burkholderiales</taxon>
        <taxon>Sphaerotilaceae</taxon>
        <taxon>Roseateles</taxon>
    </lineage>
</organism>